<gene>
    <name evidence="8" type="ORF">JI735_09980</name>
</gene>
<comment type="pathway">
    <text evidence="1">Cell wall biogenesis; cell wall polysaccharide biosynthesis.</text>
</comment>
<dbReference type="Pfam" id="PF13385">
    <property type="entry name" value="Laminin_G_3"/>
    <property type="match status" value="1"/>
</dbReference>
<evidence type="ECO:0000313" key="9">
    <source>
        <dbReference type="Proteomes" id="UP000595841"/>
    </source>
</evidence>
<dbReference type="InterPro" id="IPR029044">
    <property type="entry name" value="Nucleotide-diphossugar_trans"/>
</dbReference>
<feature type="coiled-coil region" evidence="5">
    <location>
        <begin position="464"/>
        <end position="491"/>
    </location>
</feature>
<dbReference type="InterPro" id="IPR001296">
    <property type="entry name" value="Glyco_trans_1"/>
</dbReference>
<dbReference type="CDD" id="cd03801">
    <property type="entry name" value="GT4_PimA-like"/>
    <property type="match status" value="1"/>
</dbReference>
<dbReference type="Gene3D" id="3.40.50.11090">
    <property type="match status" value="1"/>
</dbReference>
<dbReference type="Pfam" id="PF00535">
    <property type="entry name" value="Glycos_transf_2"/>
    <property type="match status" value="1"/>
</dbReference>
<keyword evidence="3" id="KW-0328">Glycosyltransferase</keyword>
<keyword evidence="9" id="KW-1185">Reference proteome</keyword>
<dbReference type="Proteomes" id="UP000595841">
    <property type="component" value="Chromosome"/>
</dbReference>
<feature type="domain" description="Glycosyltransferase 2-like" evidence="7">
    <location>
        <begin position="211"/>
        <end position="388"/>
    </location>
</feature>
<dbReference type="InterPro" id="IPR001173">
    <property type="entry name" value="Glyco_trans_2-like"/>
</dbReference>
<evidence type="ECO:0000256" key="1">
    <source>
        <dbReference type="ARBA" id="ARBA00004776"/>
    </source>
</evidence>
<dbReference type="Pfam" id="PF00534">
    <property type="entry name" value="Glycos_transf_1"/>
    <property type="match status" value="1"/>
</dbReference>
<name>A0A974PGA6_9BACL</name>
<dbReference type="GO" id="GO:0016757">
    <property type="term" value="F:glycosyltransferase activity"/>
    <property type="evidence" value="ECO:0007669"/>
    <property type="project" value="UniProtKB-KW"/>
</dbReference>
<dbReference type="AlphaFoldDB" id="A0A974PGA6"/>
<dbReference type="SUPFAM" id="SSF49899">
    <property type="entry name" value="Concanavalin A-like lectins/glucanases"/>
    <property type="match status" value="1"/>
</dbReference>
<sequence>MRFSGSDKLTIQSIFKEVKNNFTYEFWVKPEAAHKIRKESVIGASGISDQRYVIAAGYGGDNEYAGTGVSVGTNGVSVFEHTANHLPATLVYETSITDWTHIAIVYRDKTPYLFINGEIRKMGLKSLKTNVFASGIIGGLSNYGFFIGEITNVRIWDYARTRRQIYENMNNGMTEKEPGLISLILEEDRLNKQNLISNDERNETNTEEIDVIICVHNALEEVKVCLESLIAKRTLTFNIIIVDDGSNKETSRFLRAYAEVYNCKLIRNDYAQGYTIAANIGLLASSSKYCVLLNSDTIVTLRWLEKLIACMESEKAVGIAGPLSNAASWQSVPKLFEQNDWAKNSLPEKMNLEQMSNLVENQSDKCYPEVPLLNGFCLMVKREVIDKIGYFDQETFSEGYGEENDYCIRAKNAGFKLKVADDCYVYHYKSSSYTSDQKKLLKKQADKLICRKYSSKIIRDCMTALKENKELNTLRKKVENAIENGEKLKRSNISILFILPTKGGDGGSHSVVQETMGLRTLNVNAKIANNLNYKIPFSEQYLNFDEFCVYYRNQDELIRLSQHFDIVVATVFTTVKMLKNIIECHPYIKPSYYIQDYEPLMFDKDHHWYKEAIESYTLIPNNNAFAKTNWIRNIIKENHGIEVYKIAPSLDNMLFKPAVTINNSKKDVVHIVAMVRPKTPRRSPKETMNVLKAIKEKYNSKIEISIFGCSDNELNSLNVPLNFDFKNQGILHREQVAELLQDSDIFIDLSTYQAFGRSGLEAMAIGCSTILPKIGGIYEYAVHGYNSFLVDTANNEEVIHFISYLVENKSIRNKFFLNGIETAKNYSIEKASLSLYQFFDNMLNNKEKGIDRIHISQFPNSCPLDCNIDYTRL</sequence>
<keyword evidence="5" id="KW-0175">Coiled coil</keyword>
<evidence type="ECO:0000256" key="5">
    <source>
        <dbReference type="SAM" id="Coils"/>
    </source>
</evidence>
<dbReference type="InterPro" id="IPR013320">
    <property type="entry name" value="ConA-like_dom_sf"/>
</dbReference>
<evidence type="ECO:0000256" key="4">
    <source>
        <dbReference type="ARBA" id="ARBA00022679"/>
    </source>
</evidence>
<dbReference type="SUPFAM" id="SSF53756">
    <property type="entry name" value="UDP-Glycosyltransferase/glycogen phosphorylase"/>
    <property type="match status" value="1"/>
</dbReference>
<evidence type="ECO:0000259" key="7">
    <source>
        <dbReference type="Pfam" id="PF00535"/>
    </source>
</evidence>
<dbReference type="PANTHER" id="PTHR43179:SF12">
    <property type="entry name" value="GALACTOFURANOSYLTRANSFERASE GLFT2"/>
    <property type="match status" value="1"/>
</dbReference>
<accession>A0A974PGA6</accession>
<evidence type="ECO:0000259" key="6">
    <source>
        <dbReference type="Pfam" id="PF00534"/>
    </source>
</evidence>
<feature type="domain" description="Glycosyl transferase family 1" evidence="6">
    <location>
        <begin position="672"/>
        <end position="816"/>
    </location>
</feature>
<dbReference type="Gene3D" id="2.60.120.200">
    <property type="match status" value="1"/>
</dbReference>
<dbReference type="CDD" id="cd04186">
    <property type="entry name" value="GT_2_like_c"/>
    <property type="match status" value="1"/>
</dbReference>
<organism evidence="8 9">
    <name type="scientific">Paenibacillus sonchi</name>
    <dbReference type="NCBI Taxonomy" id="373687"/>
    <lineage>
        <taxon>Bacteria</taxon>
        <taxon>Bacillati</taxon>
        <taxon>Bacillota</taxon>
        <taxon>Bacilli</taxon>
        <taxon>Bacillales</taxon>
        <taxon>Paenibacillaceae</taxon>
        <taxon>Paenibacillus</taxon>
        <taxon>Paenibacillus sonchi group</taxon>
    </lineage>
</organism>
<dbReference type="RefSeq" id="WP_202677338.1">
    <property type="nucleotide sequence ID" value="NZ_CP068595.1"/>
</dbReference>
<keyword evidence="4" id="KW-0808">Transferase</keyword>
<proteinExistence type="inferred from homology"/>
<dbReference type="KEGG" id="pson:JI735_09980"/>
<comment type="similarity">
    <text evidence="2">Belongs to the glycosyltransferase 2 family.</text>
</comment>
<reference evidence="8 9" key="1">
    <citation type="submission" date="2021-01" db="EMBL/GenBank/DDBJ databases">
        <title>Whole genome sequence of Paenibacillus sonchi LMG 24727 for comparative genomics.</title>
        <authorList>
            <person name="Lee G."/>
            <person name="Kim M.-J."/>
            <person name="Lim K."/>
            <person name="Shin J.-H."/>
        </authorList>
    </citation>
    <scope>NUCLEOTIDE SEQUENCE [LARGE SCALE GENOMIC DNA]</scope>
    <source>
        <strain evidence="8 9">LMG 24727</strain>
    </source>
</reference>
<dbReference type="Gene3D" id="3.90.550.10">
    <property type="entry name" value="Spore Coat Polysaccharide Biosynthesis Protein SpsA, Chain A"/>
    <property type="match status" value="1"/>
</dbReference>
<dbReference type="EMBL" id="CP068595">
    <property type="protein sequence ID" value="QQZ62823.1"/>
    <property type="molecule type" value="Genomic_DNA"/>
</dbReference>
<protein>
    <submittedName>
        <fullName evidence="8">Glycosyltransferase</fullName>
    </submittedName>
</protein>
<dbReference type="PANTHER" id="PTHR43179">
    <property type="entry name" value="RHAMNOSYLTRANSFERASE WBBL"/>
    <property type="match status" value="1"/>
</dbReference>
<evidence type="ECO:0000256" key="3">
    <source>
        <dbReference type="ARBA" id="ARBA00022676"/>
    </source>
</evidence>
<dbReference type="Gene3D" id="3.40.50.2000">
    <property type="entry name" value="Glycogen Phosphorylase B"/>
    <property type="match status" value="1"/>
</dbReference>
<evidence type="ECO:0000313" key="8">
    <source>
        <dbReference type="EMBL" id="QQZ62823.1"/>
    </source>
</evidence>
<dbReference type="SUPFAM" id="SSF53448">
    <property type="entry name" value="Nucleotide-diphospho-sugar transferases"/>
    <property type="match status" value="1"/>
</dbReference>
<evidence type="ECO:0000256" key="2">
    <source>
        <dbReference type="ARBA" id="ARBA00006739"/>
    </source>
</evidence>